<evidence type="ECO:0000259" key="5">
    <source>
        <dbReference type="Pfam" id="PF08548"/>
    </source>
</evidence>
<dbReference type="Pfam" id="PF08548">
    <property type="entry name" value="Peptidase_M10_C"/>
    <property type="match status" value="1"/>
</dbReference>
<dbReference type="InterPro" id="IPR011049">
    <property type="entry name" value="Serralysin-like_metalloprot_C"/>
</dbReference>
<organism evidence="6 7">
    <name type="scientific">Roseomonas populi</name>
    <dbReference type="NCBI Taxonomy" id="3121582"/>
    <lineage>
        <taxon>Bacteria</taxon>
        <taxon>Pseudomonadati</taxon>
        <taxon>Pseudomonadota</taxon>
        <taxon>Alphaproteobacteria</taxon>
        <taxon>Acetobacterales</taxon>
        <taxon>Roseomonadaceae</taxon>
        <taxon>Roseomonas</taxon>
    </lineage>
</organism>
<dbReference type="EMBL" id="JANJOU010000019">
    <property type="protein sequence ID" value="MCR0984182.1"/>
    <property type="molecule type" value="Genomic_DNA"/>
</dbReference>
<dbReference type="Proteomes" id="UP001524642">
    <property type="component" value="Unassembled WGS sequence"/>
</dbReference>
<accession>A0ABT1XAM0</accession>
<dbReference type="PANTHER" id="PTHR38340:SF1">
    <property type="entry name" value="S-LAYER PROTEIN"/>
    <property type="match status" value="1"/>
</dbReference>
<keyword evidence="4" id="KW-0677">Repeat</keyword>
<dbReference type="Pfam" id="PF00353">
    <property type="entry name" value="HemolysinCabind"/>
    <property type="match status" value="3"/>
</dbReference>
<dbReference type="PRINTS" id="PR00313">
    <property type="entry name" value="CABNDNGRPT"/>
</dbReference>
<dbReference type="PROSITE" id="PS00330">
    <property type="entry name" value="HEMOLYSIN_CALCIUM"/>
    <property type="match status" value="3"/>
</dbReference>
<evidence type="ECO:0000256" key="3">
    <source>
        <dbReference type="ARBA" id="ARBA00022525"/>
    </source>
</evidence>
<protein>
    <recommendedName>
        <fullName evidence="5">Peptidase M10 serralysin C-terminal domain-containing protein</fullName>
    </recommendedName>
</protein>
<evidence type="ECO:0000313" key="6">
    <source>
        <dbReference type="EMBL" id="MCR0984182.1"/>
    </source>
</evidence>
<keyword evidence="3" id="KW-0964">Secreted</keyword>
<proteinExistence type="predicted"/>
<sequence length="324" mass="32272">MSGTTTGVGIWTQPPLSIGLPIADQGNPTSGDDRFDGDAILVANVLGVITPTLALTATDNFANGGAGNDQLFGNGGDDTLVGGVGADVIDGGAGFDTSTYASSRLAVTVDLRTGTGTGGDAEGDNLFSIERVIGSSFDDTLYGGSGDDVLSGGSGNDTINGFAGANTLNGGAGNDTINGGSDNDRISGGTGIDILRGGDGSDRMDGGTGNDLLIGGGGADLLRGGDGADTFRYNELAESTRGGVDRVLDFSSAEGDKIDLSVFGASYAGDGPFSRGEASVVWRDVDLDVGSGVQVLLDADGNGTADLMVFLQGVQSLSQNDFIL</sequence>
<dbReference type="InterPro" id="IPR013858">
    <property type="entry name" value="Peptidase_M10B_C"/>
</dbReference>
<dbReference type="InterPro" id="IPR050557">
    <property type="entry name" value="RTX_toxin/Mannuronan_C5-epim"/>
</dbReference>
<dbReference type="Gene3D" id="2.150.10.10">
    <property type="entry name" value="Serralysin-like metalloprotease, C-terminal"/>
    <property type="match status" value="3"/>
</dbReference>
<comment type="cofactor">
    <cofactor evidence="1">
        <name>Ca(2+)</name>
        <dbReference type="ChEBI" id="CHEBI:29108"/>
    </cofactor>
</comment>
<dbReference type="RefSeq" id="WP_257717840.1">
    <property type="nucleotide sequence ID" value="NZ_JANJOU010000019.1"/>
</dbReference>
<name>A0ABT1XAM0_9PROT</name>
<comment type="caution">
    <text evidence="6">The sequence shown here is derived from an EMBL/GenBank/DDBJ whole genome shotgun (WGS) entry which is preliminary data.</text>
</comment>
<reference evidence="6 7" key="1">
    <citation type="submission" date="2022-06" db="EMBL/GenBank/DDBJ databases">
        <title>Roseomonas CN29.</title>
        <authorList>
            <person name="Cheng Y."/>
            <person name="He X."/>
        </authorList>
    </citation>
    <scope>NUCLEOTIDE SEQUENCE [LARGE SCALE GENOMIC DNA]</scope>
    <source>
        <strain evidence="6 7">CN29</strain>
    </source>
</reference>
<dbReference type="PANTHER" id="PTHR38340">
    <property type="entry name" value="S-LAYER PROTEIN"/>
    <property type="match status" value="1"/>
</dbReference>
<feature type="domain" description="Peptidase M10 serralysin C-terminal" evidence="5">
    <location>
        <begin position="206"/>
        <end position="323"/>
    </location>
</feature>
<evidence type="ECO:0000256" key="1">
    <source>
        <dbReference type="ARBA" id="ARBA00001913"/>
    </source>
</evidence>
<dbReference type="InterPro" id="IPR018511">
    <property type="entry name" value="Hemolysin-typ_Ca-bd_CS"/>
</dbReference>
<evidence type="ECO:0000256" key="4">
    <source>
        <dbReference type="ARBA" id="ARBA00022737"/>
    </source>
</evidence>
<dbReference type="SUPFAM" id="SSF51120">
    <property type="entry name" value="beta-Roll"/>
    <property type="match status" value="2"/>
</dbReference>
<keyword evidence="7" id="KW-1185">Reference proteome</keyword>
<comment type="subcellular location">
    <subcellularLocation>
        <location evidence="2">Secreted</location>
    </subcellularLocation>
</comment>
<gene>
    <name evidence="6" type="ORF">NRP21_19170</name>
</gene>
<evidence type="ECO:0000256" key="2">
    <source>
        <dbReference type="ARBA" id="ARBA00004613"/>
    </source>
</evidence>
<dbReference type="InterPro" id="IPR001343">
    <property type="entry name" value="Hemolysn_Ca-bd"/>
</dbReference>
<evidence type="ECO:0000313" key="7">
    <source>
        <dbReference type="Proteomes" id="UP001524642"/>
    </source>
</evidence>